<dbReference type="AlphaFoldDB" id="A0A178MQT8"/>
<dbReference type="InterPro" id="IPR018247">
    <property type="entry name" value="EF_Hand_1_Ca_BS"/>
</dbReference>
<accession>A0A178MQT8</accession>
<protein>
    <recommendedName>
        <fullName evidence="3">CHAT domain-containing protein</fullName>
    </recommendedName>
</protein>
<dbReference type="Gene3D" id="1.25.40.10">
    <property type="entry name" value="Tetratricopeptide repeat domain"/>
    <property type="match status" value="5"/>
</dbReference>
<feature type="domain" description="CHAT" evidence="3">
    <location>
        <begin position="935"/>
        <end position="1274"/>
    </location>
</feature>
<dbReference type="Pfam" id="PF13424">
    <property type="entry name" value="TPR_12"/>
    <property type="match status" value="4"/>
</dbReference>
<dbReference type="InterPro" id="IPR053137">
    <property type="entry name" value="NLR-like"/>
</dbReference>
<evidence type="ECO:0000313" key="4">
    <source>
        <dbReference type="EMBL" id="OAN51145.1"/>
    </source>
</evidence>
<dbReference type="Pfam" id="PF13374">
    <property type="entry name" value="TPR_10"/>
    <property type="match status" value="1"/>
</dbReference>
<dbReference type="Pfam" id="PF12770">
    <property type="entry name" value="CHAT"/>
    <property type="match status" value="1"/>
</dbReference>
<dbReference type="PROSITE" id="PS00018">
    <property type="entry name" value="EF_HAND_1"/>
    <property type="match status" value="1"/>
</dbReference>
<dbReference type="InterPro" id="IPR011990">
    <property type="entry name" value="TPR-like_helical_dom_sf"/>
</dbReference>
<evidence type="ECO:0000259" key="3">
    <source>
        <dbReference type="Pfam" id="PF12770"/>
    </source>
</evidence>
<dbReference type="RefSeq" id="WP_068499696.1">
    <property type="nucleotide sequence ID" value="NZ_LWQU01000133.1"/>
</dbReference>
<sequence length="1276" mass="137393">MAARRTLAFLACATALGVVLTVASPQPAFAQGAAPGLADRAKQALGKGNAAEAFTLYKKAHEAAPSNLDYAHNAAALAMQLGDVESAASLLQAAHKIAVGAGKRDDAAAYAAEVAKLREAVPPAMAERQAKASAIPAGREPAVGMWNRMRQAAMAAAAQGNLDRAQEVGAQALSVATDNLGPDHIATIYSGSDMGQIQMAASKIELAGASLKTAAAAAERALGAGHPETLKIQGHLAALETAQARFPQAAQIQGEMAKAAGQALGPMHDLTLSAQAAQARSLQNSGRYPEAEKLLNAACVARAKSYGEVHPKTGTCVAQQAELARQMGEYDKAQPLIAKALSIQDSALAAGDPAGFSTRSEAAAIAFRMGRLDEAQGMMEALVKDAQTAGDVETAMAIKGELAEVVDERGDHVRAEALAREVLEHQNKTLGNAHPNTVATLSSLGSIYRKQGRLAEAEAVFKEAYERFEKVLGLDHRSTIVAANNLGEILEKQGLYDQAEPYLRTAVEGSRKVLGDAHPSTLVSMNNLALLNESQGNFDKAEAFYKSAIIVFTKKMGANHPDTLAFVNNLAYLYLLKEEFANAEPLFRQVVAAWTKSYGPRHINTLKARNSLARTMHRQGKLAEAEALFREVLKARSDVLGPKHLDVLRSQIDLGNMLRTAKRLDDADSMLTKAAAMGEEVLGPLHPYTFEAMNGLADVKVDKGDLKGGLGVRATIFARRTDFLNRMLYVTGDNAREGYVRLHQPELAAYMDLLSRLDPETAGKGLLDVSLNRKGILFKVASELAQLGRLSKNPELDKLNSELTETRKKLAALTLSGPTEETKDRHAEVLHELEERINRLQSDLGRASVRFQKTVERIKLDELVEFLPEDSVLVDFQLFTHAGKQKLVAATLRKDGGKPVYSMIAYDDPAKIDAAIQKYRTDIQSEEIDLDELLEVGQTTYGLIWAPLADKIGKKSSVYLIPDGMLNILPFTALVEKNGKYLIERLDVHIYTTARNLLPNKLPPATGGIMINAGPDYNTEAVTGKENLEKARSRGSSVAGGMRGMSSGMRGLKFDPLPGAEKEGQLIRQKVTVVGKTSTIYSKLDAQERVLRDMERPPEVLHIATHGFFLKPDDTLRKRLLKLQRGGDIQLPPPGDNPLLRSGLAFAGINANAQLLGEIDTDNDGVLTALEVLGLDLTGTKLAILSACETGLGEIHEGEGVYGLRRAFQEAGAGSVVSSLWEVSDAGTQTLMNALYGRLLAGKTPHQSLREAQLEMLRIGQWSSPYIWSAFFMVDG</sequence>
<gene>
    <name evidence="4" type="ORF">A6A05_11220</name>
</gene>
<feature type="chain" id="PRO_5008092163" description="CHAT domain-containing protein" evidence="2">
    <location>
        <begin position="31"/>
        <end position="1276"/>
    </location>
</feature>
<comment type="caution">
    <text evidence="4">The sequence shown here is derived from an EMBL/GenBank/DDBJ whole genome shotgun (WGS) entry which is preliminary data.</text>
</comment>
<proteinExistence type="predicted"/>
<dbReference type="SMART" id="SM00028">
    <property type="entry name" value="TPR"/>
    <property type="match status" value="10"/>
</dbReference>
<evidence type="ECO:0000313" key="5">
    <source>
        <dbReference type="Proteomes" id="UP000078543"/>
    </source>
</evidence>
<dbReference type="EMBL" id="LWQU01000133">
    <property type="protein sequence ID" value="OAN51145.1"/>
    <property type="molecule type" value="Genomic_DNA"/>
</dbReference>
<name>A0A178MQT8_9PROT</name>
<dbReference type="SUPFAM" id="SSF48452">
    <property type="entry name" value="TPR-like"/>
    <property type="match status" value="5"/>
</dbReference>
<dbReference type="PANTHER" id="PTHR46082">
    <property type="entry name" value="ATP/GTP-BINDING PROTEIN-RELATED"/>
    <property type="match status" value="1"/>
</dbReference>
<keyword evidence="1" id="KW-0175">Coiled coil</keyword>
<feature type="coiled-coil region" evidence="1">
    <location>
        <begin position="796"/>
        <end position="850"/>
    </location>
</feature>
<dbReference type="STRING" id="1437059.A6A05_11220"/>
<dbReference type="Proteomes" id="UP000078543">
    <property type="component" value="Unassembled WGS sequence"/>
</dbReference>
<organism evidence="4 5">
    <name type="scientific">Magnetospirillum moscoviense</name>
    <dbReference type="NCBI Taxonomy" id="1437059"/>
    <lineage>
        <taxon>Bacteria</taxon>
        <taxon>Pseudomonadati</taxon>
        <taxon>Pseudomonadota</taxon>
        <taxon>Alphaproteobacteria</taxon>
        <taxon>Rhodospirillales</taxon>
        <taxon>Rhodospirillaceae</taxon>
        <taxon>Magnetospirillum</taxon>
    </lineage>
</organism>
<evidence type="ECO:0000256" key="1">
    <source>
        <dbReference type="SAM" id="Coils"/>
    </source>
</evidence>
<dbReference type="PANTHER" id="PTHR46082:SF6">
    <property type="entry name" value="AAA+ ATPASE DOMAIN-CONTAINING PROTEIN-RELATED"/>
    <property type="match status" value="1"/>
</dbReference>
<reference evidence="4 5" key="1">
    <citation type="submission" date="2016-04" db="EMBL/GenBank/DDBJ databases">
        <title>Draft genome sequence of freshwater magnetotactic bacteria Magnetospirillum marisnigri SP-1 and Magnetospirillum moscoviense BB-1.</title>
        <authorList>
            <person name="Koziaeva V."/>
            <person name="Dziuba M.V."/>
            <person name="Ivanov T.M."/>
            <person name="Kuznetsov B."/>
            <person name="Grouzdev D.S."/>
        </authorList>
    </citation>
    <scope>NUCLEOTIDE SEQUENCE [LARGE SCALE GENOMIC DNA]</scope>
    <source>
        <strain evidence="4 5">BB-1</strain>
    </source>
</reference>
<dbReference type="InterPro" id="IPR019734">
    <property type="entry name" value="TPR_rpt"/>
</dbReference>
<evidence type="ECO:0000256" key="2">
    <source>
        <dbReference type="SAM" id="SignalP"/>
    </source>
</evidence>
<dbReference type="InterPro" id="IPR024983">
    <property type="entry name" value="CHAT_dom"/>
</dbReference>
<keyword evidence="5" id="KW-1185">Reference proteome</keyword>
<feature type="signal peptide" evidence="2">
    <location>
        <begin position="1"/>
        <end position="30"/>
    </location>
</feature>
<keyword evidence="2" id="KW-0732">Signal</keyword>